<dbReference type="GO" id="GO:0006397">
    <property type="term" value="P:mRNA processing"/>
    <property type="evidence" value="ECO:0007669"/>
    <property type="project" value="UniProtKB-KW"/>
</dbReference>
<comment type="subcellular location">
    <subcellularLocation>
        <location evidence="2">Cytoplasm</location>
    </subcellularLocation>
    <subcellularLocation>
        <location evidence="1">Nucleus</location>
    </subcellularLocation>
</comment>
<evidence type="ECO:0000256" key="5">
    <source>
        <dbReference type="ARBA" id="ARBA00022664"/>
    </source>
</evidence>
<reference evidence="13" key="2">
    <citation type="submission" date="2025-04" db="UniProtKB">
        <authorList>
            <consortium name="RefSeq"/>
        </authorList>
    </citation>
    <scope>IDENTIFICATION</scope>
    <source>
        <tissue evidence="13">Whole body</tissue>
    </source>
</reference>
<organism evidence="11">
    <name type="scientific">Sipha flava</name>
    <name type="common">yellow sugarcane aphid</name>
    <dbReference type="NCBI Taxonomy" id="143950"/>
    <lineage>
        <taxon>Eukaryota</taxon>
        <taxon>Metazoa</taxon>
        <taxon>Ecdysozoa</taxon>
        <taxon>Arthropoda</taxon>
        <taxon>Hexapoda</taxon>
        <taxon>Insecta</taxon>
        <taxon>Pterygota</taxon>
        <taxon>Neoptera</taxon>
        <taxon>Paraneoptera</taxon>
        <taxon>Hemiptera</taxon>
        <taxon>Sternorrhyncha</taxon>
        <taxon>Aphidomorpha</taxon>
        <taxon>Aphidoidea</taxon>
        <taxon>Aphididae</taxon>
        <taxon>Sipha</taxon>
    </lineage>
</organism>
<evidence type="ECO:0000256" key="9">
    <source>
        <dbReference type="SAM" id="MobiDB-lite"/>
    </source>
</evidence>
<dbReference type="AlphaFoldDB" id="A0A2S2QRA5"/>
<keyword evidence="6" id="KW-0508">mRNA splicing</keyword>
<dbReference type="EMBL" id="GGMS01010449">
    <property type="protein sequence ID" value="MBY79652.1"/>
    <property type="molecule type" value="Transcribed_RNA"/>
</dbReference>
<feature type="region of interest" description="Disordered" evidence="9">
    <location>
        <begin position="105"/>
        <end position="153"/>
    </location>
</feature>
<evidence type="ECO:0000256" key="4">
    <source>
        <dbReference type="ARBA" id="ARBA00022490"/>
    </source>
</evidence>
<feature type="compositionally biased region" description="Acidic residues" evidence="9">
    <location>
        <begin position="183"/>
        <end position="194"/>
    </location>
</feature>
<dbReference type="PANTHER" id="PTHR12786:SF1">
    <property type="entry name" value="SPLICING REGULATOR SDE2"/>
    <property type="match status" value="1"/>
</dbReference>
<feature type="region of interest" description="Disordered" evidence="9">
    <location>
        <begin position="173"/>
        <end position="222"/>
    </location>
</feature>
<evidence type="ECO:0000256" key="6">
    <source>
        <dbReference type="ARBA" id="ARBA00023187"/>
    </source>
</evidence>
<dbReference type="OrthoDB" id="547031at2759"/>
<dbReference type="GO" id="GO:0005634">
    <property type="term" value="C:nucleus"/>
    <property type="evidence" value="ECO:0007669"/>
    <property type="project" value="UniProtKB-SubCell"/>
</dbReference>
<dbReference type="InterPro" id="IPR051421">
    <property type="entry name" value="RNA_Proc_DNA_Dmg_Regulator"/>
</dbReference>
<feature type="compositionally biased region" description="Basic and acidic residues" evidence="9">
    <location>
        <begin position="134"/>
        <end position="149"/>
    </location>
</feature>
<dbReference type="GO" id="GO:0005737">
    <property type="term" value="C:cytoplasm"/>
    <property type="evidence" value="ECO:0007669"/>
    <property type="project" value="UniProtKB-SubCell"/>
</dbReference>
<dbReference type="InterPro" id="IPR029071">
    <property type="entry name" value="Ubiquitin-like_domsf"/>
</dbReference>
<evidence type="ECO:0000256" key="8">
    <source>
        <dbReference type="ARBA" id="ARBA00023306"/>
    </source>
</evidence>
<dbReference type="SUPFAM" id="SSF54236">
    <property type="entry name" value="Ubiquitin-like"/>
    <property type="match status" value="1"/>
</dbReference>
<keyword evidence="8" id="KW-0131">Cell cycle</keyword>
<keyword evidence="7" id="KW-0539">Nucleus</keyword>
<dbReference type="InterPro" id="IPR053822">
    <property type="entry name" value="SDE2-like_dom"/>
</dbReference>
<evidence type="ECO:0000313" key="13">
    <source>
        <dbReference type="RefSeq" id="XP_025411754.1"/>
    </source>
</evidence>
<evidence type="ECO:0000256" key="7">
    <source>
        <dbReference type="ARBA" id="ARBA00023242"/>
    </source>
</evidence>
<dbReference type="PANTHER" id="PTHR12786">
    <property type="entry name" value="SPLICING FACTOR SF3A-RELATED"/>
    <property type="match status" value="1"/>
</dbReference>
<dbReference type="GO" id="GO:0008380">
    <property type="term" value="P:RNA splicing"/>
    <property type="evidence" value="ECO:0007669"/>
    <property type="project" value="UniProtKB-KW"/>
</dbReference>
<gene>
    <name evidence="13" type="primary">LOC112684429</name>
    <name evidence="11" type="ORF">g.41881</name>
</gene>
<protein>
    <submittedName>
        <fullName evidence="13">Replication stress response regulator SDE2</fullName>
    </submittedName>
    <submittedName>
        <fullName evidence="11">UPF0667 protein</fullName>
    </submittedName>
</protein>
<evidence type="ECO:0000313" key="11">
    <source>
        <dbReference type="EMBL" id="MBY79652.1"/>
    </source>
</evidence>
<evidence type="ECO:0000313" key="12">
    <source>
        <dbReference type="Proteomes" id="UP000694846"/>
    </source>
</evidence>
<feature type="compositionally biased region" description="Basic and acidic residues" evidence="9">
    <location>
        <begin position="195"/>
        <end position="205"/>
    </location>
</feature>
<dbReference type="RefSeq" id="XP_025411754.1">
    <property type="nucleotide sequence ID" value="XM_025555969.1"/>
</dbReference>
<keyword evidence="5" id="KW-0507">mRNA processing</keyword>
<evidence type="ECO:0000259" key="10">
    <source>
        <dbReference type="Pfam" id="PF22782"/>
    </source>
</evidence>
<keyword evidence="12" id="KW-1185">Reference proteome</keyword>
<dbReference type="Pfam" id="PF22782">
    <property type="entry name" value="SDE2"/>
    <property type="match status" value="1"/>
</dbReference>
<name>A0A2S2QRA5_9HEMI</name>
<evidence type="ECO:0000256" key="3">
    <source>
        <dbReference type="ARBA" id="ARBA00008726"/>
    </source>
</evidence>
<accession>A0A2S2QRA5</accession>
<proteinExistence type="inferred from homology"/>
<keyword evidence="4" id="KW-0963">Cytoplasm</keyword>
<dbReference type="GeneID" id="112684429"/>
<dbReference type="Proteomes" id="UP000694846">
    <property type="component" value="Unplaced"/>
</dbReference>
<comment type="similarity">
    <text evidence="3">Belongs to the SDE2 family.</text>
</comment>
<evidence type="ECO:0000256" key="2">
    <source>
        <dbReference type="ARBA" id="ARBA00004496"/>
    </source>
</evidence>
<evidence type="ECO:0000256" key="1">
    <source>
        <dbReference type="ARBA" id="ARBA00004123"/>
    </source>
</evidence>
<feature type="domain" description="SDE2-like" evidence="10">
    <location>
        <begin position="63"/>
        <end position="159"/>
    </location>
</feature>
<sequence length="234" mass="26686">MYINMEKLSINVTSKMSLTSLKQYVSIETGMLLTDFYLLLNGKILRENMVQNSIVHIIPRVLGGKGGFGSMLRAIGAQIEKTTNREACRDLSGRRLRDINEEKRVKDFLAKGGPSTEDPEERKKRKLQRLRQAPKTEFKDEHYEKHTSEMTESVSDAVECGLKAGTSEIPIKKKTKAKRYFDSDLDTDSSDESDQEKVSTESKETELEETEQSTKRKSLDLEDNEIVITKKMKV</sequence>
<reference evidence="11" key="1">
    <citation type="submission" date="2018-04" db="EMBL/GenBank/DDBJ databases">
        <title>Transcriptome assembly of Sipha flava.</title>
        <authorList>
            <person name="Scully E.D."/>
            <person name="Geib S.M."/>
            <person name="Palmer N.A."/>
            <person name="Koch K."/>
            <person name="Bradshaw J."/>
            <person name="Heng-Moss T."/>
            <person name="Sarath G."/>
        </authorList>
    </citation>
    <scope>NUCLEOTIDE SEQUENCE</scope>
</reference>